<keyword evidence="7" id="KW-0067">ATP-binding</keyword>
<reference evidence="11 12" key="2">
    <citation type="submission" date="2017-09" db="EMBL/GenBank/DDBJ databases">
        <title>Bacillus patelloidae sp. nov., isolated from the intestinal tract of a marine limpet.</title>
        <authorList>
            <person name="Liu R."/>
            <person name="Dong C."/>
            <person name="Shao Z."/>
        </authorList>
    </citation>
    <scope>NUCLEOTIDE SEQUENCE [LARGE SCALE GENOMIC DNA]</scope>
    <source>
        <strain evidence="11 12">SA5d-4</strain>
    </source>
</reference>
<protein>
    <recommendedName>
        <fullName evidence="2">histidine kinase</fullName>
        <ecNumber evidence="2">2.7.13.3</ecNumber>
    </recommendedName>
</protein>
<feature type="transmembrane region" description="Helical" evidence="9">
    <location>
        <begin position="90"/>
        <end position="107"/>
    </location>
</feature>
<dbReference type="AlphaFoldDB" id="A0A263BTV2"/>
<dbReference type="InterPro" id="IPR036097">
    <property type="entry name" value="HisK_dim/P_sf"/>
</dbReference>
<feature type="transmembrane region" description="Helical" evidence="9">
    <location>
        <begin position="12"/>
        <end position="30"/>
    </location>
</feature>
<dbReference type="GO" id="GO:0005524">
    <property type="term" value="F:ATP binding"/>
    <property type="evidence" value="ECO:0007669"/>
    <property type="project" value="UniProtKB-KW"/>
</dbReference>
<keyword evidence="9" id="KW-1133">Transmembrane helix</keyword>
<comment type="caution">
    <text evidence="11">The sequence shown here is derived from an EMBL/GenBank/DDBJ whole genome shotgun (WGS) entry which is preliminary data.</text>
</comment>
<keyword evidence="6" id="KW-0418">Kinase</keyword>
<feature type="transmembrane region" description="Helical" evidence="9">
    <location>
        <begin position="66"/>
        <end position="84"/>
    </location>
</feature>
<dbReference type="SUPFAM" id="SSF55874">
    <property type="entry name" value="ATPase domain of HSP90 chaperone/DNA topoisomerase II/histidine kinase"/>
    <property type="match status" value="1"/>
</dbReference>
<dbReference type="InterPro" id="IPR036890">
    <property type="entry name" value="HATPase_C_sf"/>
</dbReference>
<evidence type="ECO:0000256" key="8">
    <source>
        <dbReference type="ARBA" id="ARBA00023012"/>
    </source>
</evidence>
<dbReference type="InterPro" id="IPR005467">
    <property type="entry name" value="His_kinase_dom"/>
</dbReference>
<dbReference type="EMBL" id="NPIA01000004">
    <property type="protein sequence ID" value="OZM56982.1"/>
    <property type="molecule type" value="Genomic_DNA"/>
</dbReference>
<dbReference type="InterPro" id="IPR004358">
    <property type="entry name" value="Sig_transdc_His_kin-like_C"/>
</dbReference>
<keyword evidence="3" id="KW-0597">Phosphoprotein</keyword>
<dbReference type="PANTHER" id="PTHR43065:SF46">
    <property type="entry name" value="C4-DICARBOXYLATE TRANSPORT SENSOR PROTEIN DCTB"/>
    <property type="match status" value="1"/>
</dbReference>
<dbReference type="Pfam" id="PF00512">
    <property type="entry name" value="HisKA"/>
    <property type="match status" value="1"/>
</dbReference>
<evidence type="ECO:0000256" key="2">
    <source>
        <dbReference type="ARBA" id="ARBA00012438"/>
    </source>
</evidence>
<comment type="catalytic activity">
    <reaction evidence="1">
        <text>ATP + protein L-histidine = ADP + protein N-phospho-L-histidine.</text>
        <dbReference type="EC" id="2.7.13.3"/>
    </reaction>
</comment>
<keyword evidence="12" id="KW-1185">Reference proteome</keyword>
<name>A0A263BTV2_9BACI</name>
<keyword evidence="9" id="KW-0812">Transmembrane</keyword>
<dbReference type="RefSeq" id="WP_094924525.1">
    <property type="nucleotide sequence ID" value="NZ_NPIA01000004.1"/>
</dbReference>
<dbReference type="SMART" id="SM00387">
    <property type="entry name" value="HATPase_c"/>
    <property type="match status" value="1"/>
</dbReference>
<dbReference type="InterPro" id="IPR003594">
    <property type="entry name" value="HATPase_dom"/>
</dbReference>
<dbReference type="SUPFAM" id="SSF47384">
    <property type="entry name" value="Homodimeric domain of signal transducing histidine kinase"/>
    <property type="match status" value="1"/>
</dbReference>
<evidence type="ECO:0000259" key="10">
    <source>
        <dbReference type="PROSITE" id="PS50109"/>
    </source>
</evidence>
<keyword evidence="8" id="KW-0902">Two-component regulatory system</keyword>
<reference evidence="12" key="1">
    <citation type="submission" date="2017-08" db="EMBL/GenBank/DDBJ databases">
        <authorList>
            <person name="Huang Z."/>
        </authorList>
    </citation>
    <scope>NUCLEOTIDE SEQUENCE [LARGE SCALE GENOMIC DNA]</scope>
    <source>
        <strain evidence="12">SA5d-4</strain>
    </source>
</reference>
<evidence type="ECO:0000256" key="5">
    <source>
        <dbReference type="ARBA" id="ARBA00022741"/>
    </source>
</evidence>
<feature type="transmembrane region" description="Helical" evidence="9">
    <location>
        <begin position="112"/>
        <end position="131"/>
    </location>
</feature>
<dbReference type="Proteomes" id="UP000217083">
    <property type="component" value="Unassembled WGS sequence"/>
</dbReference>
<dbReference type="PRINTS" id="PR00344">
    <property type="entry name" value="BCTRLSENSOR"/>
</dbReference>
<evidence type="ECO:0000256" key="3">
    <source>
        <dbReference type="ARBA" id="ARBA00022553"/>
    </source>
</evidence>
<evidence type="ECO:0000256" key="7">
    <source>
        <dbReference type="ARBA" id="ARBA00022840"/>
    </source>
</evidence>
<evidence type="ECO:0000256" key="6">
    <source>
        <dbReference type="ARBA" id="ARBA00022777"/>
    </source>
</evidence>
<feature type="transmembrane region" description="Helical" evidence="9">
    <location>
        <begin position="146"/>
        <end position="166"/>
    </location>
</feature>
<evidence type="ECO:0000313" key="12">
    <source>
        <dbReference type="Proteomes" id="UP000217083"/>
    </source>
</evidence>
<keyword evidence="9" id="KW-0472">Membrane</keyword>
<dbReference type="SMART" id="SM00388">
    <property type="entry name" value="HisKA"/>
    <property type="match status" value="1"/>
</dbReference>
<keyword evidence="4" id="KW-0808">Transferase</keyword>
<gene>
    <name evidence="11" type="ORF">CIB95_09435</name>
</gene>
<evidence type="ECO:0000256" key="1">
    <source>
        <dbReference type="ARBA" id="ARBA00000085"/>
    </source>
</evidence>
<dbReference type="Gene3D" id="3.30.565.10">
    <property type="entry name" value="Histidine kinase-like ATPase, C-terminal domain"/>
    <property type="match status" value="1"/>
</dbReference>
<accession>A0A263BTV2</accession>
<dbReference type="Gene3D" id="1.10.287.130">
    <property type="match status" value="1"/>
</dbReference>
<organism evidence="11 12">
    <name type="scientific">Lottiidibacillus patelloidae</name>
    <dbReference type="NCBI Taxonomy" id="2670334"/>
    <lineage>
        <taxon>Bacteria</taxon>
        <taxon>Bacillati</taxon>
        <taxon>Bacillota</taxon>
        <taxon>Bacilli</taxon>
        <taxon>Bacillales</taxon>
        <taxon>Bacillaceae</taxon>
        <taxon>Lottiidibacillus</taxon>
    </lineage>
</organism>
<feature type="domain" description="Histidine kinase" evidence="10">
    <location>
        <begin position="196"/>
        <end position="401"/>
    </location>
</feature>
<dbReference type="PANTHER" id="PTHR43065">
    <property type="entry name" value="SENSOR HISTIDINE KINASE"/>
    <property type="match status" value="1"/>
</dbReference>
<feature type="transmembrane region" description="Helical" evidence="9">
    <location>
        <begin position="42"/>
        <end position="59"/>
    </location>
</feature>
<proteinExistence type="predicted"/>
<keyword evidence="5" id="KW-0547">Nucleotide-binding</keyword>
<dbReference type="PROSITE" id="PS50109">
    <property type="entry name" value="HIS_KIN"/>
    <property type="match status" value="1"/>
</dbReference>
<dbReference type="CDD" id="cd00082">
    <property type="entry name" value="HisKA"/>
    <property type="match status" value="1"/>
</dbReference>
<dbReference type="InterPro" id="IPR003661">
    <property type="entry name" value="HisK_dim/P_dom"/>
</dbReference>
<evidence type="ECO:0000256" key="4">
    <source>
        <dbReference type="ARBA" id="ARBA00022679"/>
    </source>
</evidence>
<evidence type="ECO:0000313" key="11">
    <source>
        <dbReference type="EMBL" id="OZM56982.1"/>
    </source>
</evidence>
<dbReference type="Pfam" id="PF02518">
    <property type="entry name" value="HATPase_c"/>
    <property type="match status" value="1"/>
</dbReference>
<dbReference type="GO" id="GO:0000155">
    <property type="term" value="F:phosphorelay sensor kinase activity"/>
    <property type="evidence" value="ECO:0007669"/>
    <property type="project" value="InterPro"/>
</dbReference>
<dbReference type="EC" id="2.7.13.3" evidence="2"/>
<sequence length="401" mass="46089">MRDFNQVPKLKSYYFVISIVITLVFLGWILASTRIETISFPYILHTIVIFAIAVLLVIFPKYETRLVRISLVSFSSFYFYMLFIFYPETFTTFIFICLIPGLAILFYHRGLFYWLLGFNIVLFHLLLAYIYVTDKGTLYPYIYDDIIGAIFNFLGSQSMLYFIFYFSQNRIEQQKMYYQQMQQAERLKTTGELAAAVAHEIRNPITVVKGLLHLHNEGDEFADKKKEHFPLMLNELETAETVISDFLSLAKPSEAEKELLNVKSALLNVIDLLNSYALMDTVEIVLDIDDDFYISSTLIEFKQVFINLLKNAIEASNQGDTIKIRVRKQHKNIKIVIKDTGEGMTKSELKALGTPFYSLKSKGTGLGLMICFNIIKKYNGTISFHSEKGVGTLVKVTFPSV</sequence>
<evidence type="ECO:0000256" key="9">
    <source>
        <dbReference type="SAM" id="Phobius"/>
    </source>
</evidence>